<reference evidence="4" key="1">
    <citation type="submission" date="2020-08" db="EMBL/GenBank/DDBJ databases">
        <title>Genome public.</title>
        <authorList>
            <person name="Liu C."/>
            <person name="Sun Q."/>
        </authorList>
    </citation>
    <scope>NUCLEOTIDE SEQUENCE</scope>
    <source>
        <strain evidence="4">BX22</strain>
    </source>
</reference>
<sequence length="393" mass="43040">MRIVSKLLPASKRMLVISSIGVIALFAFGSMILFYATQKEVVFAENGKDRTIATHANTVEELLEEVGIEFGEHDALSHDLSAEIANGMKIEYKKANKVMVTVDGEEQMYYTVADTVEEFLKENNLSIAKHDELSHPLDEVIKDNLDLSVKRAFQVTIDDGGKEKKIWTTGSSVQELLNESKVTLSELDQVKPALDKTITKDTTISIVRVEKKVEEVTDTVAFQTETRQDSSLDKGQEEVISPGEEGAVVKTYEVTYENGKEVSRDLVGEEVTKESQNRIVAIGTKEPQNLVTLSDGGGKEITMTASAFTAECNGCSGYTATGINLKDNPNTRVIAVDPNVIPLGTRVWVEGYGEAIAGDTGGHIKGNRIDIHVPTKADAYNWGVKKVKVKILD</sequence>
<keyword evidence="1" id="KW-0732">Signal</keyword>
<dbReference type="Gene3D" id="2.40.40.10">
    <property type="entry name" value="RlpA-like domain"/>
    <property type="match status" value="1"/>
</dbReference>
<evidence type="ECO:0000313" key="5">
    <source>
        <dbReference type="Proteomes" id="UP000637359"/>
    </source>
</evidence>
<dbReference type="Pfam" id="PF06725">
    <property type="entry name" value="3D"/>
    <property type="match status" value="1"/>
</dbReference>
<dbReference type="InterPro" id="IPR036908">
    <property type="entry name" value="RlpA-like_sf"/>
</dbReference>
<keyword evidence="5" id="KW-1185">Reference proteome</keyword>
<dbReference type="Proteomes" id="UP000637359">
    <property type="component" value="Unassembled WGS sequence"/>
</dbReference>
<dbReference type="InterPro" id="IPR007137">
    <property type="entry name" value="DUF348"/>
</dbReference>
<dbReference type="Pfam" id="PF03990">
    <property type="entry name" value="DUF348"/>
    <property type="match status" value="3"/>
</dbReference>
<dbReference type="PANTHER" id="PTHR39160">
    <property type="entry name" value="CELL WALL-BINDING PROTEIN YOCH"/>
    <property type="match status" value="1"/>
</dbReference>
<dbReference type="InterPro" id="IPR011098">
    <property type="entry name" value="G5_dom"/>
</dbReference>
<dbReference type="GO" id="GO:0009254">
    <property type="term" value="P:peptidoglycan turnover"/>
    <property type="evidence" value="ECO:0007669"/>
    <property type="project" value="InterPro"/>
</dbReference>
<dbReference type="AlphaFoldDB" id="A0A923L8L9"/>
<comment type="caution">
    <text evidence="4">The sequence shown here is derived from an EMBL/GenBank/DDBJ whole genome shotgun (WGS) entry which is preliminary data.</text>
</comment>
<feature type="domain" description="G5" evidence="3">
    <location>
        <begin position="206"/>
        <end position="286"/>
    </location>
</feature>
<dbReference type="InterPro" id="IPR051933">
    <property type="entry name" value="Resuscitation_pf_RpfB"/>
</dbReference>
<feature type="transmembrane region" description="Helical" evidence="2">
    <location>
        <begin position="15"/>
        <end position="36"/>
    </location>
</feature>
<accession>A0A923L8L9</accession>
<dbReference type="EMBL" id="JACOOL010000015">
    <property type="protein sequence ID" value="MBC5638394.1"/>
    <property type="molecule type" value="Genomic_DNA"/>
</dbReference>
<organism evidence="4 5">
    <name type="scientific">Ornithinibacillus hominis</name>
    <dbReference type="NCBI Taxonomy" id="2763055"/>
    <lineage>
        <taxon>Bacteria</taxon>
        <taxon>Bacillati</taxon>
        <taxon>Bacillota</taxon>
        <taxon>Bacilli</taxon>
        <taxon>Bacillales</taxon>
        <taxon>Bacillaceae</taxon>
        <taxon>Ornithinibacillus</taxon>
    </lineage>
</organism>
<protein>
    <submittedName>
        <fullName evidence="4">DUF348 domain-containing protein</fullName>
    </submittedName>
</protein>
<dbReference type="SUPFAM" id="SSF50685">
    <property type="entry name" value="Barwin-like endoglucanases"/>
    <property type="match status" value="1"/>
</dbReference>
<keyword evidence="2" id="KW-0812">Transmembrane</keyword>
<proteinExistence type="predicted"/>
<dbReference type="InterPro" id="IPR010611">
    <property type="entry name" value="3D_dom"/>
</dbReference>
<dbReference type="PROSITE" id="PS51109">
    <property type="entry name" value="G5"/>
    <property type="match status" value="1"/>
</dbReference>
<gene>
    <name evidence="4" type="ORF">H8S33_16575</name>
</gene>
<keyword evidence="2" id="KW-0472">Membrane</keyword>
<dbReference type="GO" id="GO:0004553">
    <property type="term" value="F:hydrolase activity, hydrolyzing O-glycosyl compounds"/>
    <property type="evidence" value="ECO:0007669"/>
    <property type="project" value="InterPro"/>
</dbReference>
<evidence type="ECO:0000256" key="2">
    <source>
        <dbReference type="SAM" id="Phobius"/>
    </source>
</evidence>
<evidence type="ECO:0000313" key="4">
    <source>
        <dbReference type="EMBL" id="MBC5638394.1"/>
    </source>
</evidence>
<name>A0A923L8L9_9BACI</name>
<dbReference type="PANTHER" id="PTHR39160:SF4">
    <property type="entry name" value="RESUSCITATION-PROMOTING FACTOR RPFB"/>
    <property type="match status" value="1"/>
</dbReference>
<evidence type="ECO:0000256" key="1">
    <source>
        <dbReference type="ARBA" id="ARBA00022729"/>
    </source>
</evidence>
<dbReference type="Pfam" id="PF07501">
    <property type="entry name" value="G5"/>
    <property type="match status" value="1"/>
</dbReference>
<dbReference type="GO" id="GO:0019867">
    <property type="term" value="C:outer membrane"/>
    <property type="evidence" value="ECO:0007669"/>
    <property type="project" value="InterPro"/>
</dbReference>
<keyword evidence="2" id="KW-1133">Transmembrane helix</keyword>
<dbReference type="RefSeq" id="WP_186871102.1">
    <property type="nucleotide sequence ID" value="NZ_JACOOL010000015.1"/>
</dbReference>
<dbReference type="SMART" id="SM01208">
    <property type="entry name" value="G5"/>
    <property type="match status" value="1"/>
</dbReference>
<dbReference type="CDD" id="cd22786">
    <property type="entry name" value="DPBB_YuiC-like"/>
    <property type="match status" value="1"/>
</dbReference>
<evidence type="ECO:0000259" key="3">
    <source>
        <dbReference type="PROSITE" id="PS51109"/>
    </source>
</evidence>
<dbReference type="Gene3D" id="2.20.230.10">
    <property type="entry name" value="Resuscitation-promoting factor rpfb"/>
    <property type="match status" value="1"/>
</dbReference>